<evidence type="ECO:0000313" key="1">
    <source>
        <dbReference type="EMBL" id="MBD1425829.1"/>
    </source>
</evidence>
<dbReference type="RefSeq" id="WP_190308953.1">
    <property type="nucleotide sequence ID" value="NZ_JACNYK010000002.1"/>
</dbReference>
<dbReference type="Proteomes" id="UP000606494">
    <property type="component" value="Unassembled WGS sequence"/>
</dbReference>
<reference evidence="1 2" key="1">
    <citation type="submission" date="2020-08" db="EMBL/GenBank/DDBJ databases">
        <title>Sphingobacterium sp. DN00404 isolated from aquaculture water.</title>
        <authorList>
            <person name="Zhang M."/>
        </authorList>
    </citation>
    <scope>NUCLEOTIDE SEQUENCE [LARGE SCALE GENOMIC DNA]</scope>
    <source>
        <strain evidence="1 2">KCTC 32294</strain>
    </source>
</reference>
<sequence>MVDKHVVLRFPDKSDRELKVNYRTVIEGDLHIIECKVSNEHAKPGWLQLEKFNFTSLKMQGVYNLLFEERKFDKNLETVLFMDEVYARIMEHSNYKTA</sequence>
<comment type="caution">
    <text evidence="1">The sequence shown here is derived from an EMBL/GenBank/DDBJ whole genome shotgun (WGS) entry which is preliminary data.</text>
</comment>
<dbReference type="EMBL" id="JACNYK010000002">
    <property type="protein sequence ID" value="MBD1425829.1"/>
    <property type="molecule type" value="Genomic_DNA"/>
</dbReference>
<keyword evidence="2" id="KW-1185">Reference proteome</keyword>
<name>A0ABR7Y3F1_9SPHI</name>
<proteinExistence type="predicted"/>
<evidence type="ECO:0000313" key="2">
    <source>
        <dbReference type="Proteomes" id="UP000606494"/>
    </source>
</evidence>
<accession>A0ABR7Y3F1</accession>
<organism evidence="1 2">
    <name type="scientific">Sphingobacterium arenae</name>
    <dbReference type="NCBI Taxonomy" id="1280598"/>
    <lineage>
        <taxon>Bacteria</taxon>
        <taxon>Pseudomonadati</taxon>
        <taxon>Bacteroidota</taxon>
        <taxon>Sphingobacteriia</taxon>
        <taxon>Sphingobacteriales</taxon>
        <taxon>Sphingobacteriaceae</taxon>
        <taxon>Sphingobacterium</taxon>
    </lineage>
</organism>
<gene>
    <name evidence="1" type="ORF">H8B17_09565</name>
</gene>
<protein>
    <submittedName>
        <fullName evidence="1">Uncharacterized protein</fullName>
    </submittedName>
</protein>